<dbReference type="AlphaFoldDB" id="A0A4U3F311"/>
<evidence type="ECO:0000313" key="2">
    <source>
        <dbReference type="EMBL" id="TKJ87668.1"/>
    </source>
</evidence>
<gene>
    <name evidence="2" type="ORF">EpCFBP13511_16835</name>
    <name evidence="1" type="ORF">IFT93_19925</name>
</gene>
<dbReference type="Proteomes" id="UP000661012">
    <property type="component" value="Unassembled WGS sequence"/>
</dbReference>
<name>A0A4U3F311_9GAMM</name>
<accession>A0A4U3F311</accession>
<proteinExistence type="predicted"/>
<organism evidence="2 3">
    <name type="scientific">Erwinia persicina</name>
    <dbReference type="NCBI Taxonomy" id="55211"/>
    <lineage>
        <taxon>Bacteria</taxon>
        <taxon>Pseudomonadati</taxon>
        <taxon>Pseudomonadota</taxon>
        <taxon>Gammaproteobacteria</taxon>
        <taxon>Enterobacterales</taxon>
        <taxon>Erwiniaceae</taxon>
        <taxon>Erwinia</taxon>
    </lineage>
</organism>
<keyword evidence="4" id="KW-1185">Reference proteome</keyword>
<dbReference type="RefSeq" id="WP_062746983.1">
    <property type="nucleotide sequence ID" value="NZ_CP101613.1"/>
</dbReference>
<evidence type="ECO:0000313" key="1">
    <source>
        <dbReference type="EMBL" id="MBD8108656.1"/>
    </source>
</evidence>
<protein>
    <submittedName>
        <fullName evidence="2">Uncharacterized protein</fullName>
    </submittedName>
</protein>
<reference evidence="1 4" key="2">
    <citation type="journal article" date="2020" name="FEMS Microbiol. Ecol.">
        <title>Temporal dynamics of bacterial communities during seed development and maturation.</title>
        <authorList>
            <person name="Chesneau G."/>
            <person name="Torres-Cortes G."/>
            <person name="Briand M."/>
            <person name="Darrasse A."/>
            <person name="Preveaux A."/>
            <person name="Marais C."/>
            <person name="Jacques M.A."/>
            <person name="Shade A."/>
            <person name="Barret M."/>
        </authorList>
    </citation>
    <scope>NUCLEOTIDE SEQUENCE [LARGE SCALE GENOMIC DNA]</scope>
    <source>
        <strain evidence="1 4">CFBP13732</strain>
    </source>
</reference>
<dbReference type="Proteomes" id="UP000306393">
    <property type="component" value="Unassembled WGS sequence"/>
</dbReference>
<comment type="caution">
    <text evidence="2">The sequence shown here is derived from an EMBL/GenBank/DDBJ whole genome shotgun (WGS) entry which is preliminary data.</text>
</comment>
<reference evidence="2 3" key="1">
    <citation type="journal article" date="2019" name="Sci. Rep.">
        <title>Differences in resource use lead to coexistence of seed-transmitted microbial populations.</title>
        <authorList>
            <person name="Torres-Cortes G."/>
            <person name="Garcia B.J."/>
            <person name="Compant S."/>
            <person name="Rezki S."/>
            <person name="Jones P."/>
            <person name="Preveaux A."/>
            <person name="Briand M."/>
            <person name="Roulet A."/>
            <person name="Bouchez O."/>
            <person name="Jacobson D."/>
            <person name="Barret M."/>
        </authorList>
    </citation>
    <scope>NUCLEOTIDE SEQUENCE [LARGE SCALE GENOMIC DNA]</scope>
    <source>
        <strain evidence="2 3">CFBP13511</strain>
    </source>
</reference>
<evidence type="ECO:0000313" key="4">
    <source>
        <dbReference type="Proteomes" id="UP000661012"/>
    </source>
</evidence>
<dbReference type="Gene3D" id="1.10.10.10">
    <property type="entry name" value="Winged helix-like DNA-binding domain superfamily/Winged helix DNA-binding domain"/>
    <property type="match status" value="1"/>
</dbReference>
<dbReference type="InterPro" id="IPR036388">
    <property type="entry name" value="WH-like_DNA-bd_sf"/>
</dbReference>
<dbReference type="EMBL" id="JACYNN010000022">
    <property type="protein sequence ID" value="MBD8108656.1"/>
    <property type="molecule type" value="Genomic_DNA"/>
</dbReference>
<dbReference type="EMBL" id="QGAC01000016">
    <property type="protein sequence ID" value="TKJ87668.1"/>
    <property type="molecule type" value="Genomic_DNA"/>
</dbReference>
<evidence type="ECO:0000313" key="3">
    <source>
        <dbReference type="Proteomes" id="UP000306393"/>
    </source>
</evidence>
<sequence>MAASWVLTDIFRLPGGNKGAILIFFSAKAIVCHRLAFFPVPAACTGGKTDRTGLVVRQKGEKDRCVQETVVAPAEKEIIQRVDVVRERHCQRYLSQWPRQDKDELIRLVQRFAADFIRAT</sequence>